<dbReference type="InterPro" id="IPR051021">
    <property type="entry name" value="Mito_Ser/Thr_phosphatase"/>
</dbReference>
<proteinExistence type="predicted"/>
<organism evidence="2 3">
    <name type="scientific">Nocardioides cremeus</name>
    <dbReference type="NCBI Taxonomy" id="3058044"/>
    <lineage>
        <taxon>Bacteria</taxon>
        <taxon>Bacillati</taxon>
        <taxon>Actinomycetota</taxon>
        <taxon>Actinomycetes</taxon>
        <taxon>Propionibacteriales</taxon>
        <taxon>Nocardioidaceae</taxon>
        <taxon>Nocardioides</taxon>
    </lineage>
</organism>
<evidence type="ECO:0000313" key="3">
    <source>
        <dbReference type="Proteomes" id="UP001168363"/>
    </source>
</evidence>
<gene>
    <name evidence="2" type="ORF">QWJ41_10870</name>
</gene>
<dbReference type="InterPro" id="IPR013078">
    <property type="entry name" value="His_Pase_superF_clade-1"/>
</dbReference>
<keyword evidence="3" id="KW-1185">Reference proteome</keyword>
<comment type="caution">
    <text evidence="2">The sequence shown here is derived from an EMBL/GenBank/DDBJ whole genome shotgun (WGS) entry which is preliminary data.</text>
</comment>
<reference evidence="2" key="1">
    <citation type="submission" date="2023-06" db="EMBL/GenBank/DDBJ databases">
        <title>Genome sequence of Nocardioides sp. SOB44.</title>
        <authorList>
            <person name="Zhang G."/>
        </authorList>
    </citation>
    <scope>NUCLEOTIDE SEQUENCE</scope>
    <source>
        <strain evidence="2">SOB44</strain>
    </source>
</reference>
<protein>
    <submittedName>
        <fullName evidence="2">Histidine phosphatase family protein</fullName>
    </submittedName>
</protein>
<sequence length="173" mass="17996">MSSETSPRRLVLARHAQAVDAASTDAVRELSARGRRDAAAAGRWLAEQGVAPDHALVSSAVRTAQTWEQMCAGAGWELAADLDRGLYEAGTDAALDLVRLVPAQVRTLVVVGHNPTIGSLAHVLDDGDGDPEAVTALLGGYPTSALTIFAVSTPWADLAEESATVLAHHVARG</sequence>
<accession>A0ABT8TSA2</accession>
<dbReference type="Pfam" id="PF00300">
    <property type="entry name" value="His_Phos_1"/>
    <property type="match status" value="1"/>
</dbReference>
<dbReference type="SUPFAM" id="SSF53254">
    <property type="entry name" value="Phosphoglycerate mutase-like"/>
    <property type="match status" value="1"/>
</dbReference>
<dbReference type="Proteomes" id="UP001168363">
    <property type="component" value="Unassembled WGS sequence"/>
</dbReference>
<dbReference type="InterPro" id="IPR029033">
    <property type="entry name" value="His_PPase_superfam"/>
</dbReference>
<dbReference type="EMBL" id="JAULSC010000009">
    <property type="protein sequence ID" value="MDO3396224.1"/>
    <property type="molecule type" value="Genomic_DNA"/>
</dbReference>
<dbReference type="PANTHER" id="PTHR20935:SF1">
    <property type="entry name" value="SLL1549 PROTEIN"/>
    <property type="match status" value="1"/>
</dbReference>
<name>A0ABT8TSA2_9ACTN</name>
<dbReference type="Gene3D" id="3.40.50.1240">
    <property type="entry name" value="Phosphoglycerate mutase-like"/>
    <property type="match status" value="1"/>
</dbReference>
<dbReference type="PANTHER" id="PTHR20935">
    <property type="entry name" value="PHOSPHOGLYCERATE MUTASE-RELATED"/>
    <property type="match status" value="1"/>
</dbReference>
<evidence type="ECO:0000313" key="2">
    <source>
        <dbReference type="EMBL" id="MDO3396224.1"/>
    </source>
</evidence>
<evidence type="ECO:0000256" key="1">
    <source>
        <dbReference type="ARBA" id="ARBA00022801"/>
    </source>
</evidence>
<keyword evidence="1" id="KW-0378">Hydrolase</keyword>
<dbReference type="SMART" id="SM00855">
    <property type="entry name" value="PGAM"/>
    <property type="match status" value="1"/>
</dbReference>
<dbReference type="RefSeq" id="WP_302708121.1">
    <property type="nucleotide sequence ID" value="NZ_JAULSC010000009.1"/>
</dbReference>